<keyword evidence="2" id="KW-1185">Reference proteome</keyword>
<dbReference type="EMBL" id="KZ820107">
    <property type="protein sequence ID" value="PWN49025.1"/>
    <property type="molecule type" value="Genomic_DNA"/>
</dbReference>
<dbReference type="Proteomes" id="UP000245626">
    <property type="component" value="Unassembled WGS sequence"/>
</dbReference>
<sequence length="555" mass="59941">MSVPSQSIKSGVPASNVPVLLTTSLSSYAIPAGPYMLPTDWRRTHLSTLVNKLINTSSTSQDDTSSSSSTTNASIPFDFIVDGQLLRTSLQDYIQSNGLTNESTLNIEYIRSTLPPTYVAAFEHDDWVASVDASKQGLFLTSSYDGSVRIFSSSDSKSAIHTFSSLKSSSANASLVDARWVPSRVVDLEQDQRASHSIVTAGMDGVVRMWKATLPESSQASSSFKPTAKRLWNGEFHSHPVSSLDVSNSPNSERSYLISSGWEGALAFWDATRSNQQGDGEEDDDGDEDDDQDDDEDDDDDGSDQEGGDRRRKRRKVKNGKRKKGSNPSKVKKPVLTMWHSSPPSSLLPSSTVPGANARVSRAIFEKIQGSSQDSKTPSQHHSGADRAWSAGWDGGVKGWDLESGGSNFASKTSDKVILCLDQMAPLSASSAPILVTGHMDRSVAIWDMRTDVSTIANHLTNVHKGPVSCIRSHPTSGYIFSTSSYDGSVKLWDTRSTKQSLFSLVGRGATKGEEEGEKEKVLCLDWSSDGQIIVSGGEDKAITVHRGSGIGRSD</sequence>
<gene>
    <name evidence="1" type="ORF">IE53DRAFT_346517</name>
</gene>
<proteinExistence type="predicted"/>
<name>A0ACD0NT98_9BASI</name>
<reference evidence="1 2" key="1">
    <citation type="journal article" date="2018" name="Mol. Biol. Evol.">
        <title>Broad Genomic Sampling Reveals a Smut Pathogenic Ancestry of the Fungal Clade Ustilaginomycotina.</title>
        <authorList>
            <person name="Kijpornyongpan T."/>
            <person name="Mondo S.J."/>
            <person name="Barry K."/>
            <person name="Sandor L."/>
            <person name="Lee J."/>
            <person name="Lipzen A."/>
            <person name="Pangilinan J."/>
            <person name="LaButti K."/>
            <person name="Hainaut M."/>
            <person name="Henrissat B."/>
            <person name="Grigoriev I.V."/>
            <person name="Spatafora J.W."/>
            <person name="Aime M.C."/>
        </authorList>
    </citation>
    <scope>NUCLEOTIDE SEQUENCE [LARGE SCALE GENOMIC DNA]</scope>
    <source>
        <strain evidence="1 2">SA 807</strain>
    </source>
</reference>
<evidence type="ECO:0000313" key="2">
    <source>
        <dbReference type="Proteomes" id="UP000245626"/>
    </source>
</evidence>
<accession>A0ACD0NT98</accession>
<evidence type="ECO:0000313" key="1">
    <source>
        <dbReference type="EMBL" id="PWN49025.1"/>
    </source>
</evidence>
<organism evidence="1 2">
    <name type="scientific">Violaceomyces palustris</name>
    <dbReference type="NCBI Taxonomy" id="1673888"/>
    <lineage>
        <taxon>Eukaryota</taxon>
        <taxon>Fungi</taxon>
        <taxon>Dikarya</taxon>
        <taxon>Basidiomycota</taxon>
        <taxon>Ustilaginomycotina</taxon>
        <taxon>Ustilaginomycetes</taxon>
        <taxon>Violaceomycetales</taxon>
        <taxon>Violaceomycetaceae</taxon>
        <taxon>Violaceomyces</taxon>
    </lineage>
</organism>
<protein>
    <submittedName>
        <fullName evidence="1">WD40 repeat-like protein</fullName>
    </submittedName>
</protein>